<dbReference type="SUPFAM" id="SSF55874">
    <property type="entry name" value="ATPase domain of HSP90 chaperone/DNA topoisomerase II/histidine kinase"/>
    <property type="match status" value="1"/>
</dbReference>
<dbReference type="Gene3D" id="3.40.50.2300">
    <property type="match status" value="2"/>
</dbReference>
<dbReference type="InterPro" id="IPR001789">
    <property type="entry name" value="Sig_transdc_resp-reg_receiver"/>
</dbReference>
<evidence type="ECO:0000313" key="12">
    <source>
        <dbReference type="EMBL" id="MEP0949094.1"/>
    </source>
</evidence>
<dbReference type="Proteomes" id="UP001482513">
    <property type="component" value="Unassembled WGS sequence"/>
</dbReference>
<evidence type="ECO:0000256" key="2">
    <source>
        <dbReference type="ARBA" id="ARBA00012438"/>
    </source>
</evidence>
<keyword evidence="13" id="KW-1185">Reference proteome</keyword>
<gene>
    <name evidence="12" type="ORF">NC992_19595</name>
</gene>
<evidence type="ECO:0000259" key="8">
    <source>
        <dbReference type="PROSITE" id="PS50109"/>
    </source>
</evidence>
<organism evidence="12 13">
    <name type="scientific">Leptolyngbya subtilissima DQ-A4</name>
    <dbReference type="NCBI Taxonomy" id="2933933"/>
    <lineage>
        <taxon>Bacteria</taxon>
        <taxon>Bacillati</taxon>
        <taxon>Cyanobacteriota</taxon>
        <taxon>Cyanophyceae</taxon>
        <taxon>Leptolyngbyales</taxon>
        <taxon>Leptolyngbyaceae</taxon>
        <taxon>Leptolyngbya group</taxon>
        <taxon>Leptolyngbya</taxon>
    </lineage>
</organism>
<dbReference type="Pfam" id="PF00512">
    <property type="entry name" value="HisKA"/>
    <property type="match status" value="1"/>
</dbReference>
<name>A0ABV0K8I4_9CYAN</name>
<dbReference type="Gene3D" id="2.10.70.100">
    <property type="match status" value="1"/>
</dbReference>
<dbReference type="InterPro" id="IPR000014">
    <property type="entry name" value="PAS"/>
</dbReference>
<dbReference type="Gene3D" id="1.10.287.130">
    <property type="match status" value="1"/>
</dbReference>
<dbReference type="CDD" id="cd00082">
    <property type="entry name" value="HisKA"/>
    <property type="match status" value="1"/>
</dbReference>
<evidence type="ECO:0000313" key="13">
    <source>
        <dbReference type="Proteomes" id="UP001482513"/>
    </source>
</evidence>
<feature type="domain" description="PAC" evidence="11">
    <location>
        <begin position="237"/>
        <end position="289"/>
    </location>
</feature>
<dbReference type="Pfam" id="PF02518">
    <property type="entry name" value="HATPase_c"/>
    <property type="match status" value="1"/>
</dbReference>
<comment type="catalytic activity">
    <reaction evidence="1">
        <text>ATP + protein L-histidine = ADP + protein N-phospho-L-histidine.</text>
        <dbReference type="EC" id="2.7.13.3"/>
    </reaction>
</comment>
<dbReference type="NCBIfam" id="TIGR00229">
    <property type="entry name" value="sensory_box"/>
    <property type="match status" value="2"/>
</dbReference>
<feature type="domain" description="PAC" evidence="11">
    <location>
        <begin position="366"/>
        <end position="418"/>
    </location>
</feature>
<dbReference type="PANTHER" id="PTHR43304:SF1">
    <property type="entry name" value="PAC DOMAIN-CONTAINING PROTEIN"/>
    <property type="match status" value="1"/>
</dbReference>
<dbReference type="InterPro" id="IPR052162">
    <property type="entry name" value="Sensor_kinase/Photoreceptor"/>
</dbReference>
<feature type="domain" description="Response regulatory" evidence="9">
    <location>
        <begin position="683"/>
        <end position="799"/>
    </location>
</feature>
<sequence length="802" mass="87801">MTGQLANQILWVGENSAALGCDRPACQLGLVALDQVDAALAYLAAGHQVDGILLNLAGSATAGLAPLEALQAQAPDVPVIVLVNPNQAALGLEAVWAGAEDYLVWGQTAAEIGRALDCALARRRRPRSGSVAGAGGDLSEQMQLDAERRRAEALLTTRIRQQATLLTSAERIGNMGSWALDLNTNHLVWSVGTYRLFGLRPEDPIESFERFIEWVLPEDRPELLSNHAQVNRFSGTLEVTYRIRRPDGDVRWLSDRGNIEVDAEGQPSRQLGTVIDVTAQKTAEVTLRASEERFRLVSKATNDAIWDWDLLADITWRGEGYKMLFGYGDDDLGTSYDWWHSRLHPDDRQRLLASIQTALEGDATIWTNEYRFRCHDGRYAYVMDRGYVIRNEQGQALRMIGGMLNLTEQKNLEAQLLQSQKMEAIGQLTGGVAHDFNNLLTVILGNAELLVELLDTQPRLRSLADMISGAAQRGADLTQRLLVFARRQILDPKPVDVNQLIGRMDAMLRRTLGEQVEVRCSYDIQLGSALVDASQLENALLNLCLNARDAMNGVGRLTLTTAQTCIISPGDKFQGDFSPGDYVLVAVSDNGVGMGPELLSQVFEPFFTTKARGKGTGLGLSMVYGFVRQSNGYVTIDSEPGAGTTVRLYLPRCHHGSKPALESCHGPETSPAWSDAYSGGSELILLVEDNALVRAHAQQQLESLGYRVLAAENGPAALKLLHQWPEIDLLFTDVIMPGGMTGCDLAAAAHRLQPQLRVLYTSGYTENALIHQGAQEPGILLLAKPYQRAELARHVRQALAKG</sequence>
<feature type="domain" description="PAS" evidence="10">
    <location>
        <begin position="290"/>
        <end position="362"/>
    </location>
</feature>
<dbReference type="SMART" id="SM00091">
    <property type="entry name" value="PAS"/>
    <property type="match status" value="2"/>
</dbReference>
<dbReference type="PROSITE" id="PS50109">
    <property type="entry name" value="HIS_KIN"/>
    <property type="match status" value="1"/>
</dbReference>
<feature type="domain" description="Histidine kinase" evidence="8">
    <location>
        <begin position="431"/>
        <end position="654"/>
    </location>
</feature>
<dbReference type="PROSITE" id="PS50110">
    <property type="entry name" value="RESPONSE_REGULATORY"/>
    <property type="match status" value="1"/>
</dbReference>
<dbReference type="SMART" id="SM00448">
    <property type="entry name" value="REC"/>
    <property type="match status" value="1"/>
</dbReference>
<dbReference type="Pfam" id="PF00072">
    <property type="entry name" value="Response_reg"/>
    <property type="match status" value="1"/>
</dbReference>
<comment type="caution">
    <text evidence="12">The sequence shown here is derived from an EMBL/GenBank/DDBJ whole genome shotgun (WGS) entry which is preliminary data.</text>
</comment>
<dbReference type="InterPro" id="IPR004358">
    <property type="entry name" value="Sig_transdc_His_kin-like_C"/>
</dbReference>
<protein>
    <recommendedName>
        <fullName evidence="2">histidine kinase</fullName>
        <ecNumber evidence="2">2.7.13.3</ecNumber>
    </recommendedName>
</protein>
<keyword evidence="3 7" id="KW-0597">Phosphoprotein</keyword>
<dbReference type="InterPro" id="IPR035965">
    <property type="entry name" value="PAS-like_dom_sf"/>
</dbReference>
<evidence type="ECO:0000259" key="11">
    <source>
        <dbReference type="PROSITE" id="PS50113"/>
    </source>
</evidence>
<dbReference type="InterPro" id="IPR036890">
    <property type="entry name" value="HATPase_C_sf"/>
</dbReference>
<dbReference type="CDD" id="cd18161">
    <property type="entry name" value="REC_hyHK_blue-like"/>
    <property type="match status" value="1"/>
</dbReference>
<dbReference type="PROSITE" id="PS50112">
    <property type="entry name" value="PAS"/>
    <property type="match status" value="1"/>
</dbReference>
<dbReference type="InterPro" id="IPR013655">
    <property type="entry name" value="PAS_fold_3"/>
</dbReference>
<reference evidence="12 13" key="1">
    <citation type="submission" date="2022-04" db="EMBL/GenBank/DDBJ databases">
        <title>Positive selection, recombination, and allopatry shape intraspecific diversity of widespread and dominant cyanobacteria.</title>
        <authorList>
            <person name="Wei J."/>
            <person name="Shu W."/>
            <person name="Hu C."/>
        </authorList>
    </citation>
    <scope>NUCLEOTIDE SEQUENCE [LARGE SCALE GENOMIC DNA]</scope>
    <source>
        <strain evidence="12 13">DQ-A4</strain>
    </source>
</reference>
<dbReference type="CDD" id="cd00130">
    <property type="entry name" value="PAS"/>
    <property type="match status" value="2"/>
</dbReference>
<dbReference type="PANTHER" id="PTHR43304">
    <property type="entry name" value="PHYTOCHROME-LIKE PROTEIN CPH1"/>
    <property type="match status" value="1"/>
</dbReference>
<dbReference type="InterPro" id="IPR003661">
    <property type="entry name" value="HisK_dim/P_dom"/>
</dbReference>
<dbReference type="SMART" id="SM00387">
    <property type="entry name" value="HATPase_c"/>
    <property type="match status" value="1"/>
</dbReference>
<accession>A0ABV0K8I4</accession>
<dbReference type="EMBL" id="JAMPKX010000010">
    <property type="protein sequence ID" value="MEP0949094.1"/>
    <property type="molecule type" value="Genomic_DNA"/>
</dbReference>
<dbReference type="InterPro" id="IPR036097">
    <property type="entry name" value="HisK_dim/P_sf"/>
</dbReference>
<keyword evidence="4" id="KW-0808">Transferase</keyword>
<evidence type="ECO:0000256" key="3">
    <source>
        <dbReference type="ARBA" id="ARBA00022553"/>
    </source>
</evidence>
<dbReference type="SUPFAM" id="SSF52172">
    <property type="entry name" value="CheY-like"/>
    <property type="match status" value="2"/>
</dbReference>
<evidence type="ECO:0000256" key="6">
    <source>
        <dbReference type="ARBA" id="ARBA00023012"/>
    </source>
</evidence>
<evidence type="ECO:0000259" key="10">
    <source>
        <dbReference type="PROSITE" id="PS50112"/>
    </source>
</evidence>
<evidence type="ECO:0000256" key="5">
    <source>
        <dbReference type="ARBA" id="ARBA00022777"/>
    </source>
</evidence>
<dbReference type="SUPFAM" id="SSF55785">
    <property type="entry name" value="PYP-like sensor domain (PAS domain)"/>
    <property type="match status" value="2"/>
</dbReference>
<dbReference type="EC" id="2.7.13.3" evidence="2"/>
<dbReference type="PRINTS" id="PR00344">
    <property type="entry name" value="BCTRLSENSOR"/>
</dbReference>
<dbReference type="InterPro" id="IPR011006">
    <property type="entry name" value="CheY-like_superfamily"/>
</dbReference>
<dbReference type="SUPFAM" id="SSF47384">
    <property type="entry name" value="Homodimeric domain of signal transducing histidine kinase"/>
    <property type="match status" value="1"/>
</dbReference>
<dbReference type="Gene3D" id="3.30.450.20">
    <property type="entry name" value="PAS domain"/>
    <property type="match status" value="2"/>
</dbReference>
<keyword evidence="6" id="KW-0902">Two-component regulatory system</keyword>
<feature type="modified residue" description="4-aspartylphosphate" evidence="7">
    <location>
        <position position="733"/>
    </location>
</feature>
<dbReference type="Pfam" id="PF08447">
    <property type="entry name" value="PAS_3"/>
    <property type="match status" value="2"/>
</dbReference>
<evidence type="ECO:0000256" key="7">
    <source>
        <dbReference type="PROSITE-ProRule" id="PRU00169"/>
    </source>
</evidence>
<dbReference type="InterPro" id="IPR001610">
    <property type="entry name" value="PAC"/>
</dbReference>
<evidence type="ECO:0000256" key="1">
    <source>
        <dbReference type="ARBA" id="ARBA00000085"/>
    </source>
</evidence>
<dbReference type="RefSeq" id="WP_190694126.1">
    <property type="nucleotide sequence ID" value="NZ_JAMPKX010000010.1"/>
</dbReference>
<keyword evidence="5" id="KW-0418">Kinase</keyword>
<evidence type="ECO:0000256" key="4">
    <source>
        <dbReference type="ARBA" id="ARBA00022679"/>
    </source>
</evidence>
<evidence type="ECO:0000259" key="9">
    <source>
        <dbReference type="PROSITE" id="PS50110"/>
    </source>
</evidence>
<dbReference type="SMART" id="SM00086">
    <property type="entry name" value="PAC"/>
    <property type="match status" value="2"/>
</dbReference>
<proteinExistence type="predicted"/>
<dbReference type="SMART" id="SM00388">
    <property type="entry name" value="HisKA"/>
    <property type="match status" value="1"/>
</dbReference>
<dbReference type="InterPro" id="IPR000700">
    <property type="entry name" value="PAS-assoc_C"/>
</dbReference>
<dbReference type="Gene3D" id="3.30.565.10">
    <property type="entry name" value="Histidine kinase-like ATPase, C-terminal domain"/>
    <property type="match status" value="1"/>
</dbReference>
<dbReference type="InterPro" id="IPR003594">
    <property type="entry name" value="HATPase_dom"/>
</dbReference>
<dbReference type="PROSITE" id="PS50113">
    <property type="entry name" value="PAC"/>
    <property type="match status" value="2"/>
</dbReference>
<dbReference type="InterPro" id="IPR005467">
    <property type="entry name" value="His_kinase_dom"/>
</dbReference>